<keyword evidence="10" id="KW-1185">Reference proteome</keyword>
<name>A0AA41YS15_9HYPH</name>
<feature type="transmembrane region" description="Helical" evidence="7">
    <location>
        <begin position="101"/>
        <end position="123"/>
    </location>
</feature>
<dbReference type="GO" id="GO:0055085">
    <property type="term" value="P:transmembrane transport"/>
    <property type="evidence" value="ECO:0007669"/>
    <property type="project" value="InterPro"/>
</dbReference>
<comment type="subcellular location">
    <subcellularLocation>
        <location evidence="1 7">Cell membrane</location>
        <topology evidence="1 7">Multi-pass membrane protein</topology>
    </subcellularLocation>
</comment>
<dbReference type="PANTHER" id="PTHR32243:SF18">
    <property type="entry name" value="INNER MEMBRANE ABC TRANSPORTER PERMEASE PROTEIN YCJP"/>
    <property type="match status" value="1"/>
</dbReference>
<dbReference type="InterPro" id="IPR050901">
    <property type="entry name" value="BP-dep_ABC_trans_perm"/>
</dbReference>
<dbReference type="AlphaFoldDB" id="A0AA41YS15"/>
<keyword evidence="4 7" id="KW-0812">Transmembrane</keyword>
<dbReference type="Pfam" id="PF00528">
    <property type="entry name" value="BPD_transp_1"/>
    <property type="match status" value="1"/>
</dbReference>
<keyword evidence="6 7" id="KW-0472">Membrane</keyword>
<dbReference type="Gene3D" id="1.10.3720.10">
    <property type="entry name" value="MetI-like"/>
    <property type="match status" value="1"/>
</dbReference>
<keyword evidence="2 7" id="KW-0813">Transport</keyword>
<evidence type="ECO:0000256" key="1">
    <source>
        <dbReference type="ARBA" id="ARBA00004651"/>
    </source>
</evidence>
<dbReference type="SUPFAM" id="SSF161098">
    <property type="entry name" value="MetI-like"/>
    <property type="match status" value="1"/>
</dbReference>
<evidence type="ECO:0000256" key="4">
    <source>
        <dbReference type="ARBA" id="ARBA00022692"/>
    </source>
</evidence>
<organism evidence="9 10">
    <name type="scientific">Lichenifustis flavocetrariae</name>
    <dbReference type="NCBI Taxonomy" id="2949735"/>
    <lineage>
        <taxon>Bacteria</taxon>
        <taxon>Pseudomonadati</taxon>
        <taxon>Pseudomonadota</taxon>
        <taxon>Alphaproteobacteria</taxon>
        <taxon>Hyphomicrobiales</taxon>
        <taxon>Lichenihabitantaceae</taxon>
        <taxon>Lichenifustis</taxon>
    </lineage>
</organism>
<dbReference type="GO" id="GO:0005886">
    <property type="term" value="C:plasma membrane"/>
    <property type="evidence" value="ECO:0007669"/>
    <property type="project" value="UniProtKB-SubCell"/>
</dbReference>
<keyword evidence="3" id="KW-1003">Cell membrane</keyword>
<keyword evidence="5 7" id="KW-1133">Transmembrane helix</keyword>
<accession>A0AA41YS15</accession>
<evidence type="ECO:0000256" key="5">
    <source>
        <dbReference type="ARBA" id="ARBA00022989"/>
    </source>
</evidence>
<dbReference type="PANTHER" id="PTHR32243">
    <property type="entry name" value="MALTOSE TRANSPORT SYSTEM PERMEASE-RELATED"/>
    <property type="match status" value="1"/>
</dbReference>
<dbReference type="EMBL" id="JAMOIM010000003">
    <property type="protein sequence ID" value="MCW6507476.1"/>
    <property type="molecule type" value="Genomic_DNA"/>
</dbReference>
<evidence type="ECO:0000256" key="3">
    <source>
        <dbReference type="ARBA" id="ARBA00022475"/>
    </source>
</evidence>
<evidence type="ECO:0000259" key="8">
    <source>
        <dbReference type="PROSITE" id="PS50928"/>
    </source>
</evidence>
<evidence type="ECO:0000313" key="10">
    <source>
        <dbReference type="Proteomes" id="UP001165667"/>
    </source>
</evidence>
<dbReference type="CDD" id="cd06261">
    <property type="entry name" value="TM_PBP2"/>
    <property type="match status" value="1"/>
</dbReference>
<proteinExistence type="inferred from homology"/>
<feature type="transmembrane region" description="Helical" evidence="7">
    <location>
        <begin position="135"/>
        <end position="156"/>
    </location>
</feature>
<dbReference type="RefSeq" id="WP_282583848.1">
    <property type="nucleotide sequence ID" value="NZ_JAMOIM010000003.1"/>
</dbReference>
<sequence length="270" mass="29344">MKRYLLTAIGIGITGAYLFPLYWMYATALKDDAEIVQYPPTLVPQRPFWNVGEVFFGRHMPSYLWNSLVVAVGVTALVIVLGTGCAYVLGRARGRWVDALLFFVLMMQVLPSSLVVTPLFVGFNLAGLLGTPRLAVILAQTAKALPFYVVICRASFAGVPRDLEEAALVDGHSRLAAFFHIAVPLARNGILVAAVLVFLQSFGEYVFARSMISDDGLQTATVGLSAFLGPNTSDWHGIMTYSAIYVTPILIIFVLLQRRIVAGLTAGAIK</sequence>
<evidence type="ECO:0000256" key="7">
    <source>
        <dbReference type="RuleBase" id="RU363032"/>
    </source>
</evidence>
<evidence type="ECO:0000313" key="9">
    <source>
        <dbReference type="EMBL" id="MCW6507476.1"/>
    </source>
</evidence>
<feature type="transmembrane region" description="Helical" evidence="7">
    <location>
        <begin position="63"/>
        <end position="89"/>
    </location>
</feature>
<comment type="similarity">
    <text evidence="7">Belongs to the binding-protein-dependent transport system permease family.</text>
</comment>
<feature type="transmembrane region" description="Helical" evidence="7">
    <location>
        <begin position="5"/>
        <end position="25"/>
    </location>
</feature>
<feature type="transmembrane region" description="Helical" evidence="7">
    <location>
        <begin position="177"/>
        <end position="199"/>
    </location>
</feature>
<dbReference type="InterPro" id="IPR035906">
    <property type="entry name" value="MetI-like_sf"/>
</dbReference>
<protein>
    <submittedName>
        <fullName evidence="9">Carbohydrate ABC transporter permease</fullName>
    </submittedName>
</protein>
<comment type="caution">
    <text evidence="9">The sequence shown here is derived from an EMBL/GenBank/DDBJ whole genome shotgun (WGS) entry which is preliminary data.</text>
</comment>
<feature type="transmembrane region" description="Helical" evidence="7">
    <location>
        <begin position="238"/>
        <end position="256"/>
    </location>
</feature>
<evidence type="ECO:0000256" key="2">
    <source>
        <dbReference type="ARBA" id="ARBA00022448"/>
    </source>
</evidence>
<dbReference type="Proteomes" id="UP001165667">
    <property type="component" value="Unassembled WGS sequence"/>
</dbReference>
<dbReference type="InterPro" id="IPR000515">
    <property type="entry name" value="MetI-like"/>
</dbReference>
<dbReference type="PROSITE" id="PS50928">
    <property type="entry name" value="ABC_TM1"/>
    <property type="match status" value="1"/>
</dbReference>
<gene>
    <name evidence="9" type="ORF">M8523_05510</name>
</gene>
<evidence type="ECO:0000256" key="6">
    <source>
        <dbReference type="ARBA" id="ARBA00023136"/>
    </source>
</evidence>
<reference evidence="9" key="1">
    <citation type="submission" date="2022-05" db="EMBL/GenBank/DDBJ databases">
        <authorList>
            <person name="Pankratov T."/>
        </authorList>
    </citation>
    <scope>NUCLEOTIDE SEQUENCE</scope>
    <source>
        <strain evidence="9">BP6-180914</strain>
    </source>
</reference>
<feature type="domain" description="ABC transmembrane type-1" evidence="8">
    <location>
        <begin position="64"/>
        <end position="256"/>
    </location>
</feature>